<accession>A0A7J7GVL0</accession>
<comment type="caution">
    <text evidence="2">The sequence shown here is derived from an EMBL/GenBank/DDBJ whole genome shotgun (WGS) entry which is preliminary data.</text>
</comment>
<evidence type="ECO:0000313" key="3">
    <source>
        <dbReference type="Proteomes" id="UP000593564"/>
    </source>
</evidence>
<name>A0A7J7GVL0_CAMSI</name>
<evidence type="ECO:0000313" key="2">
    <source>
        <dbReference type="EMBL" id="KAF5944215.1"/>
    </source>
</evidence>
<proteinExistence type="predicted"/>
<gene>
    <name evidence="2" type="ORF">HYC85_018292</name>
</gene>
<keyword evidence="1" id="KW-0472">Membrane</keyword>
<reference evidence="3" key="1">
    <citation type="journal article" date="2020" name="Nat. Commun.">
        <title>Genome assembly of wild tea tree DASZ reveals pedigree and selection history of tea varieties.</title>
        <authorList>
            <person name="Zhang W."/>
            <person name="Zhang Y."/>
            <person name="Qiu H."/>
            <person name="Guo Y."/>
            <person name="Wan H."/>
            <person name="Zhang X."/>
            <person name="Scossa F."/>
            <person name="Alseekh S."/>
            <person name="Zhang Q."/>
            <person name="Wang P."/>
            <person name="Xu L."/>
            <person name="Schmidt M.H."/>
            <person name="Jia X."/>
            <person name="Li D."/>
            <person name="Zhu A."/>
            <person name="Guo F."/>
            <person name="Chen W."/>
            <person name="Ni D."/>
            <person name="Usadel B."/>
            <person name="Fernie A.R."/>
            <person name="Wen W."/>
        </authorList>
    </citation>
    <scope>NUCLEOTIDE SEQUENCE [LARGE SCALE GENOMIC DNA]</scope>
    <source>
        <strain evidence="3">cv. G240</strain>
    </source>
</reference>
<keyword evidence="1" id="KW-0812">Transmembrane</keyword>
<dbReference type="EMBL" id="JACBKZ010000008">
    <property type="protein sequence ID" value="KAF5944215.1"/>
    <property type="molecule type" value="Genomic_DNA"/>
</dbReference>
<reference evidence="2 3" key="2">
    <citation type="submission" date="2020-07" db="EMBL/GenBank/DDBJ databases">
        <title>Genome assembly of wild tea tree DASZ reveals pedigree and selection history of tea varieties.</title>
        <authorList>
            <person name="Zhang W."/>
        </authorList>
    </citation>
    <scope>NUCLEOTIDE SEQUENCE [LARGE SCALE GENOMIC DNA]</scope>
    <source>
        <strain evidence="3">cv. G240</strain>
        <tissue evidence="2">Leaf</tissue>
    </source>
</reference>
<keyword evidence="3" id="KW-1185">Reference proteome</keyword>
<sequence length="140" mass="16030">MASGGKWRQVTTENAFVFFMFMFFMFFKRKHRFPDFIRLRVVTETHSCLDLTPRPSIVESDVVVSNVMGLPQVSSSESAEEATESLRTSVHSPPRFVNVSTCDLDGMHVGSIKPNCWRFLMLFFRRFSGNNLLGAIKVVR</sequence>
<protein>
    <submittedName>
        <fullName evidence="2">Uncharacterized protein</fullName>
    </submittedName>
</protein>
<dbReference type="Proteomes" id="UP000593564">
    <property type="component" value="Unassembled WGS sequence"/>
</dbReference>
<evidence type="ECO:0000256" key="1">
    <source>
        <dbReference type="SAM" id="Phobius"/>
    </source>
</evidence>
<feature type="transmembrane region" description="Helical" evidence="1">
    <location>
        <begin position="6"/>
        <end position="27"/>
    </location>
</feature>
<organism evidence="2 3">
    <name type="scientific">Camellia sinensis</name>
    <name type="common">Tea plant</name>
    <name type="synonym">Thea sinensis</name>
    <dbReference type="NCBI Taxonomy" id="4442"/>
    <lineage>
        <taxon>Eukaryota</taxon>
        <taxon>Viridiplantae</taxon>
        <taxon>Streptophyta</taxon>
        <taxon>Embryophyta</taxon>
        <taxon>Tracheophyta</taxon>
        <taxon>Spermatophyta</taxon>
        <taxon>Magnoliopsida</taxon>
        <taxon>eudicotyledons</taxon>
        <taxon>Gunneridae</taxon>
        <taxon>Pentapetalae</taxon>
        <taxon>asterids</taxon>
        <taxon>Ericales</taxon>
        <taxon>Theaceae</taxon>
        <taxon>Camellia</taxon>
    </lineage>
</organism>
<keyword evidence="1" id="KW-1133">Transmembrane helix</keyword>
<dbReference type="AlphaFoldDB" id="A0A7J7GVL0"/>